<comment type="similarity">
    <text evidence="1">Belongs to the FAM154 family.</text>
</comment>
<evidence type="ECO:0000313" key="3">
    <source>
        <dbReference type="EMBL" id="CAK9073725.1"/>
    </source>
</evidence>
<dbReference type="Proteomes" id="UP001642464">
    <property type="component" value="Unassembled WGS sequence"/>
</dbReference>
<dbReference type="InterPro" id="IPR033336">
    <property type="entry name" value="SAXO1/2"/>
</dbReference>
<organism evidence="3 4">
    <name type="scientific">Durusdinium trenchii</name>
    <dbReference type="NCBI Taxonomy" id="1381693"/>
    <lineage>
        <taxon>Eukaryota</taxon>
        <taxon>Sar</taxon>
        <taxon>Alveolata</taxon>
        <taxon>Dinophyceae</taxon>
        <taxon>Suessiales</taxon>
        <taxon>Symbiodiniaceae</taxon>
        <taxon>Durusdinium</taxon>
    </lineage>
</organism>
<feature type="region of interest" description="Disordered" evidence="2">
    <location>
        <begin position="107"/>
        <end position="167"/>
    </location>
</feature>
<dbReference type="PANTHER" id="PTHR31516">
    <property type="entry name" value="STABILIZER OF AXONEMAL MICROTUBULES 2"/>
    <property type="match status" value="1"/>
</dbReference>
<feature type="non-terminal residue" evidence="3">
    <location>
        <position position="1"/>
    </location>
</feature>
<sequence length="304" mass="34036">SFDSFSCAISAFGTMSNPGNLVGDREQRVTVSLPRTLHELKSHAHRNFTTKRGSSKPMRMFHHGKVVITHPNHMSNLKDGDVVVLTANPEEQGPPPLSTHQAHYVPHPLQAKKPPPDQDGPKESVPFDGKSSYTVDYIPHPLEARDSAKPPRNVWEPGRTGVKTGRSTYASEYPWHNVKPPDKTCKHVPPGKAVPFEGLSSYQQDYVKHPQRPRSAAGRPKPQLPASGPFEGSTTYTTDYKRFQVPPARPVRMDGGNMSEPKPFEGSSEYRREYLKHPLNGPEILHLEPELHNPHVRRANWNVT</sequence>
<proteinExistence type="inferred from homology"/>
<reference evidence="3 4" key="1">
    <citation type="submission" date="2024-02" db="EMBL/GenBank/DDBJ databases">
        <authorList>
            <person name="Chen Y."/>
            <person name="Shah S."/>
            <person name="Dougan E. K."/>
            <person name="Thang M."/>
            <person name="Chan C."/>
        </authorList>
    </citation>
    <scope>NUCLEOTIDE SEQUENCE [LARGE SCALE GENOMIC DNA]</scope>
</reference>
<gene>
    <name evidence="3" type="ORF">SCF082_LOCUS36039</name>
</gene>
<protein>
    <submittedName>
        <fullName evidence="3">Uncharacterized protein</fullName>
    </submittedName>
</protein>
<dbReference type="PANTHER" id="PTHR31516:SF17">
    <property type="entry name" value="STABILIZER OF AXONEMAL MICROTUBULES 2"/>
    <property type="match status" value="1"/>
</dbReference>
<accession>A0ABP0PCF1</accession>
<evidence type="ECO:0000256" key="1">
    <source>
        <dbReference type="ARBA" id="ARBA00008738"/>
    </source>
</evidence>
<evidence type="ECO:0000256" key="2">
    <source>
        <dbReference type="SAM" id="MobiDB-lite"/>
    </source>
</evidence>
<feature type="region of interest" description="Disordered" evidence="2">
    <location>
        <begin position="209"/>
        <end position="267"/>
    </location>
</feature>
<comment type="caution">
    <text evidence="3">The sequence shown here is derived from an EMBL/GenBank/DDBJ whole genome shotgun (WGS) entry which is preliminary data.</text>
</comment>
<name>A0ABP0PCF1_9DINO</name>
<keyword evidence="4" id="KW-1185">Reference proteome</keyword>
<dbReference type="EMBL" id="CAXAMM010035036">
    <property type="protein sequence ID" value="CAK9073725.1"/>
    <property type="molecule type" value="Genomic_DNA"/>
</dbReference>
<evidence type="ECO:0000313" key="4">
    <source>
        <dbReference type="Proteomes" id="UP001642464"/>
    </source>
</evidence>